<accession>A0A804PBN8</accession>
<evidence type="ECO:0000313" key="2">
    <source>
        <dbReference type="Proteomes" id="UP000007305"/>
    </source>
</evidence>
<proteinExistence type="predicted"/>
<reference evidence="2" key="1">
    <citation type="journal article" date="2009" name="Science">
        <title>The B73 maize genome: complexity, diversity, and dynamics.</title>
        <authorList>
            <person name="Schnable P.S."/>
            <person name="Ware D."/>
            <person name="Fulton R.S."/>
            <person name="Stein J.C."/>
            <person name="Wei F."/>
            <person name="Pasternak S."/>
            <person name="Liang C."/>
            <person name="Zhang J."/>
            <person name="Fulton L."/>
            <person name="Graves T.A."/>
            <person name="Minx P."/>
            <person name="Reily A.D."/>
            <person name="Courtney L."/>
            <person name="Kruchowski S.S."/>
            <person name="Tomlinson C."/>
            <person name="Strong C."/>
            <person name="Delehaunty K."/>
            <person name="Fronick C."/>
            <person name="Courtney B."/>
            <person name="Rock S.M."/>
            <person name="Belter E."/>
            <person name="Du F."/>
            <person name="Kim K."/>
            <person name="Abbott R.M."/>
            <person name="Cotton M."/>
            <person name="Levy A."/>
            <person name="Marchetto P."/>
            <person name="Ochoa K."/>
            <person name="Jackson S.M."/>
            <person name="Gillam B."/>
            <person name="Chen W."/>
            <person name="Yan L."/>
            <person name="Higginbotham J."/>
            <person name="Cardenas M."/>
            <person name="Waligorski J."/>
            <person name="Applebaum E."/>
            <person name="Phelps L."/>
            <person name="Falcone J."/>
            <person name="Kanchi K."/>
            <person name="Thane T."/>
            <person name="Scimone A."/>
            <person name="Thane N."/>
            <person name="Henke J."/>
            <person name="Wang T."/>
            <person name="Ruppert J."/>
            <person name="Shah N."/>
            <person name="Rotter K."/>
            <person name="Hodges J."/>
            <person name="Ingenthron E."/>
            <person name="Cordes M."/>
            <person name="Kohlberg S."/>
            <person name="Sgro J."/>
            <person name="Delgado B."/>
            <person name="Mead K."/>
            <person name="Chinwalla A."/>
            <person name="Leonard S."/>
            <person name="Crouse K."/>
            <person name="Collura K."/>
            <person name="Kudrna D."/>
            <person name="Currie J."/>
            <person name="He R."/>
            <person name="Angelova A."/>
            <person name="Rajasekar S."/>
            <person name="Mueller T."/>
            <person name="Lomeli R."/>
            <person name="Scara G."/>
            <person name="Ko A."/>
            <person name="Delaney K."/>
            <person name="Wissotski M."/>
            <person name="Lopez G."/>
            <person name="Campos D."/>
            <person name="Braidotti M."/>
            <person name="Ashley E."/>
            <person name="Golser W."/>
            <person name="Kim H."/>
            <person name="Lee S."/>
            <person name="Lin J."/>
            <person name="Dujmic Z."/>
            <person name="Kim W."/>
            <person name="Talag J."/>
            <person name="Zuccolo A."/>
            <person name="Fan C."/>
            <person name="Sebastian A."/>
            <person name="Kramer M."/>
            <person name="Spiegel L."/>
            <person name="Nascimento L."/>
            <person name="Zutavern T."/>
            <person name="Miller B."/>
            <person name="Ambroise C."/>
            <person name="Muller S."/>
            <person name="Spooner W."/>
            <person name="Narechania A."/>
            <person name="Ren L."/>
            <person name="Wei S."/>
            <person name="Kumari S."/>
            <person name="Faga B."/>
            <person name="Levy M.J."/>
            <person name="McMahan L."/>
            <person name="Van Buren P."/>
            <person name="Vaughn M.W."/>
            <person name="Ying K."/>
            <person name="Yeh C.-T."/>
            <person name="Emrich S.J."/>
            <person name="Jia Y."/>
            <person name="Kalyanaraman A."/>
            <person name="Hsia A.-P."/>
            <person name="Barbazuk W.B."/>
            <person name="Baucom R.S."/>
            <person name="Brutnell T.P."/>
            <person name="Carpita N.C."/>
            <person name="Chaparro C."/>
            <person name="Chia J.-M."/>
            <person name="Deragon J.-M."/>
            <person name="Estill J.C."/>
            <person name="Fu Y."/>
            <person name="Jeddeloh J.A."/>
            <person name="Han Y."/>
            <person name="Lee H."/>
            <person name="Li P."/>
            <person name="Lisch D.R."/>
            <person name="Liu S."/>
            <person name="Liu Z."/>
            <person name="Nagel D.H."/>
            <person name="McCann M.C."/>
            <person name="SanMiguel P."/>
            <person name="Myers A.M."/>
            <person name="Nettleton D."/>
            <person name="Nguyen J."/>
            <person name="Penning B.W."/>
            <person name="Ponnala L."/>
            <person name="Schneider K.L."/>
            <person name="Schwartz D.C."/>
            <person name="Sharma A."/>
            <person name="Soderlund C."/>
            <person name="Springer N.M."/>
            <person name="Sun Q."/>
            <person name="Wang H."/>
            <person name="Waterman M."/>
            <person name="Westerman R."/>
            <person name="Wolfgruber T.K."/>
            <person name="Yang L."/>
            <person name="Yu Y."/>
            <person name="Zhang L."/>
            <person name="Zhou S."/>
            <person name="Zhu Q."/>
            <person name="Bennetzen J.L."/>
            <person name="Dawe R.K."/>
            <person name="Jiang J."/>
            <person name="Jiang N."/>
            <person name="Presting G.G."/>
            <person name="Wessler S.R."/>
            <person name="Aluru S."/>
            <person name="Martienssen R.A."/>
            <person name="Clifton S.W."/>
            <person name="McCombie W.R."/>
            <person name="Wing R.A."/>
            <person name="Wilson R.K."/>
        </authorList>
    </citation>
    <scope>NUCLEOTIDE SEQUENCE [LARGE SCALE GENOMIC DNA]</scope>
    <source>
        <strain evidence="2">cv. B73</strain>
    </source>
</reference>
<sequence>MVAMQAAGQRHLPLQLAEALAALDHATALPADLITGQAVGEVHDLRLAAFWGGRAAGVFRGSRCDGNSVGDGSDGKESCELRWLHGKIRLATRRDSLGRLS</sequence>
<reference evidence="1" key="2">
    <citation type="submission" date="2019-07" db="EMBL/GenBank/DDBJ databases">
        <authorList>
            <person name="Seetharam A."/>
            <person name="Woodhouse M."/>
            <person name="Cannon E."/>
        </authorList>
    </citation>
    <scope>NUCLEOTIDE SEQUENCE [LARGE SCALE GENOMIC DNA]</scope>
    <source>
        <strain evidence="1">cv. B73</strain>
    </source>
</reference>
<dbReference type="InParanoid" id="A0A804PBN8"/>
<dbReference type="EnsemblPlants" id="Zm00001eb223870_T001">
    <property type="protein sequence ID" value="Zm00001eb223870_P001"/>
    <property type="gene ID" value="Zm00001eb223870"/>
</dbReference>
<reference evidence="1" key="3">
    <citation type="submission" date="2021-05" db="UniProtKB">
        <authorList>
            <consortium name="EnsemblPlants"/>
        </authorList>
    </citation>
    <scope>IDENTIFICATION</scope>
    <source>
        <strain evidence="1">cv. B73</strain>
    </source>
</reference>
<organism evidence="1 2">
    <name type="scientific">Zea mays</name>
    <name type="common">Maize</name>
    <dbReference type="NCBI Taxonomy" id="4577"/>
    <lineage>
        <taxon>Eukaryota</taxon>
        <taxon>Viridiplantae</taxon>
        <taxon>Streptophyta</taxon>
        <taxon>Embryophyta</taxon>
        <taxon>Tracheophyta</taxon>
        <taxon>Spermatophyta</taxon>
        <taxon>Magnoliopsida</taxon>
        <taxon>Liliopsida</taxon>
        <taxon>Poales</taxon>
        <taxon>Poaceae</taxon>
        <taxon>PACMAD clade</taxon>
        <taxon>Panicoideae</taxon>
        <taxon>Andropogonodae</taxon>
        <taxon>Andropogoneae</taxon>
        <taxon>Tripsacinae</taxon>
        <taxon>Zea</taxon>
    </lineage>
</organism>
<protein>
    <submittedName>
        <fullName evidence="1">Uncharacterized protein</fullName>
    </submittedName>
</protein>
<name>A0A804PBN8_MAIZE</name>
<keyword evidence="2" id="KW-1185">Reference proteome</keyword>
<dbReference type="AlphaFoldDB" id="A0A804PBN8"/>
<dbReference type="Proteomes" id="UP000007305">
    <property type="component" value="Chromosome 5"/>
</dbReference>
<dbReference type="Gramene" id="Zm00001eb223870_T001">
    <property type="protein sequence ID" value="Zm00001eb223870_P001"/>
    <property type="gene ID" value="Zm00001eb223870"/>
</dbReference>
<evidence type="ECO:0000313" key="1">
    <source>
        <dbReference type="EnsemblPlants" id="Zm00001eb223870_P001"/>
    </source>
</evidence>